<keyword evidence="3" id="KW-1185">Reference proteome</keyword>
<feature type="chain" id="PRO_5003775739" evidence="1">
    <location>
        <begin position="24"/>
        <end position="294"/>
    </location>
</feature>
<evidence type="ECO:0000256" key="1">
    <source>
        <dbReference type="SAM" id="SignalP"/>
    </source>
</evidence>
<proteinExistence type="predicted"/>
<evidence type="ECO:0000313" key="2">
    <source>
        <dbReference type="EnsemblPlants" id="OB11G22910.1"/>
    </source>
</evidence>
<keyword evidence="1" id="KW-0732">Signal</keyword>
<dbReference type="AlphaFoldDB" id="J3N905"/>
<name>J3N905_ORYBR</name>
<reference evidence="2" key="2">
    <citation type="submission" date="2013-04" db="UniProtKB">
        <authorList>
            <consortium name="EnsemblPlants"/>
        </authorList>
    </citation>
    <scope>IDENTIFICATION</scope>
</reference>
<protein>
    <submittedName>
        <fullName evidence="2">Uncharacterized protein</fullName>
    </submittedName>
</protein>
<organism evidence="2">
    <name type="scientific">Oryza brachyantha</name>
    <name type="common">malo sina</name>
    <dbReference type="NCBI Taxonomy" id="4533"/>
    <lineage>
        <taxon>Eukaryota</taxon>
        <taxon>Viridiplantae</taxon>
        <taxon>Streptophyta</taxon>
        <taxon>Embryophyta</taxon>
        <taxon>Tracheophyta</taxon>
        <taxon>Spermatophyta</taxon>
        <taxon>Magnoliopsida</taxon>
        <taxon>Liliopsida</taxon>
        <taxon>Poales</taxon>
        <taxon>Poaceae</taxon>
        <taxon>BOP clade</taxon>
        <taxon>Oryzoideae</taxon>
        <taxon>Oryzeae</taxon>
        <taxon>Oryzinae</taxon>
        <taxon>Oryza</taxon>
    </lineage>
</organism>
<reference evidence="2" key="1">
    <citation type="journal article" date="2013" name="Nat. Commun.">
        <title>Whole-genome sequencing of Oryza brachyantha reveals mechanisms underlying Oryza genome evolution.</title>
        <authorList>
            <person name="Chen J."/>
            <person name="Huang Q."/>
            <person name="Gao D."/>
            <person name="Wang J."/>
            <person name="Lang Y."/>
            <person name="Liu T."/>
            <person name="Li B."/>
            <person name="Bai Z."/>
            <person name="Luis Goicoechea J."/>
            <person name="Liang C."/>
            <person name="Chen C."/>
            <person name="Zhang W."/>
            <person name="Sun S."/>
            <person name="Liao Y."/>
            <person name="Zhang X."/>
            <person name="Yang L."/>
            <person name="Song C."/>
            <person name="Wang M."/>
            <person name="Shi J."/>
            <person name="Liu G."/>
            <person name="Liu J."/>
            <person name="Zhou H."/>
            <person name="Zhou W."/>
            <person name="Yu Q."/>
            <person name="An N."/>
            <person name="Chen Y."/>
            <person name="Cai Q."/>
            <person name="Wang B."/>
            <person name="Liu B."/>
            <person name="Min J."/>
            <person name="Huang Y."/>
            <person name="Wu H."/>
            <person name="Li Z."/>
            <person name="Zhang Y."/>
            <person name="Yin Y."/>
            <person name="Song W."/>
            <person name="Jiang J."/>
            <person name="Jackson S.A."/>
            <person name="Wing R.A."/>
            <person name="Wang J."/>
            <person name="Chen M."/>
        </authorList>
    </citation>
    <scope>NUCLEOTIDE SEQUENCE [LARGE SCALE GENOMIC DNA]</scope>
    <source>
        <strain evidence="2">cv. IRGC 101232</strain>
    </source>
</reference>
<dbReference type="HOGENOM" id="CLU_947887_0_0_1"/>
<dbReference type="Gramene" id="OB11G22910.1">
    <property type="protein sequence ID" value="OB11G22910.1"/>
    <property type="gene ID" value="OB11G22910"/>
</dbReference>
<dbReference type="EnsemblPlants" id="OB11G22910.1">
    <property type="protein sequence ID" value="OB11G22910.1"/>
    <property type="gene ID" value="OB11G22910"/>
</dbReference>
<evidence type="ECO:0000313" key="3">
    <source>
        <dbReference type="Proteomes" id="UP000006038"/>
    </source>
</evidence>
<dbReference type="Proteomes" id="UP000006038">
    <property type="component" value="Chromosome 11"/>
</dbReference>
<accession>J3N905</accession>
<sequence length="294" mass="33012">MVHVSVRSPVELLLLLFIGEAKYAPLLSSCCFSVHGAAAEPAPGTVNKEEPKKLHLDIALGGSLCPWRRGRLVVVILFFGSVVLCRATTADLLAEFVAGKFRWRRDRTASCYIKLVFFSLSSILRVQNSDETQMVFTKSRDFEVAQNQISRRSANGFWVVLGPSGPPLDPPLLFARPCVIFIAMGVWMPQLLADLRSTEASAFTLEVKYIVDLLINHDWSKHIATRYHYIREEGKLNVEDIVDLLTKPFGFEEGNRTELRREKKKTCQAKLPGLDAKPVALVPCIYIWSPISHD</sequence>
<feature type="signal peptide" evidence="1">
    <location>
        <begin position="1"/>
        <end position="23"/>
    </location>
</feature>